<feature type="transmembrane region" description="Helical" evidence="10">
    <location>
        <begin position="32"/>
        <end position="54"/>
    </location>
</feature>
<comment type="subcellular location">
    <subcellularLocation>
        <location evidence="9">Secreted</location>
        <location evidence="9">Cell wall</location>
    </subcellularLocation>
</comment>
<evidence type="ECO:0000256" key="3">
    <source>
        <dbReference type="ARBA" id="ARBA00007786"/>
    </source>
</evidence>
<dbReference type="AlphaFoldDB" id="A0A1R3HJT5"/>
<keyword evidence="9" id="KW-0134">Cell wall</keyword>
<evidence type="ECO:0000256" key="10">
    <source>
        <dbReference type="SAM" id="Phobius"/>
    </source>
</evidence>
<dbReference type="EC" id="3.1.1.11" evidence="4 9"/>
<dbReference type="Proteomes" id="UP000188268">
    <property type="component" value="Unassembled WGS sequence"/>
</dbReference>
<dbReference type="Pfam" id="PF01095">
    <property type="entry name" value="Pectinesterase"/>
    <property type="match status" value="1"/>
</dbReference>
<reference evidence="12 13" key="1">
    <citation type="submission" date="2013-09" db="EMBL/GenBank/DDBJ databases">
        <title>Corchorus capsularis genome sequencing.</title>
        <authorList>
            <person name="Alam M."/>
            <person name="Haque M.S."/>
            <person name="Islam M.S."/>
            <person name="Emdad E.M."/>
            <person name="Islam M.M."/>
            <person name="Ahmed B."/>
            <person name="Halim A."/>
            <person name="Hossen Q.M.M."/>
            <person name="Hossain M.Z."/>
            <person name="Ahmed R."/>
            <person name="Khan M.M."/>
            <person name="Islam R."/>
            <person name="Rashid M.M."/>
            <person name="Khan S.A."/>
            <person name="Rahman M.S."/>
            <person name="Alam M."/>
        </authorList>
    </citation>
    <scope>NUCLEOTIDE SEQUENCE [LARGE SCALE GENOMIC DNA]</scope>
    <source>
        <strain evidence="13">cv. CVL-1</strain>
        <tissue evidence="12">Whole seedling</tissue>
    </source>
</reference>
<proteinExistence type="inferred from homology"/>
<comment type="pathway">
    <text evidence="1 9">Glycan metabolism; pectin degradation; 2-dehydro-3-deoxy-D-gluconate from pectin: step 1/5.</text>
</comment>
<evidence type="ECO:0000256" key="6">
    <source>
        <dbReference type="ARBA" id="ARBA00023085"/>
    </source>
</evidence>
<dbReference type="InterPro" id="IPR011050">
    <property type="entry name" value="Pectin_lyase_fold/virulence"/>
</dbReference>
<keyword evidence="8" id="KW-0325">Glycoprotein</keyword>
<name>A0A1R3HJT5_COCAP</name>
<evidence type="ECO:0000256" key="2">
    <source>
        <dbReference type="ARBA" id="ARBA00006027"/>
    </source>
</evidence>
<evidence type="ECO:0000256" key="1">
    <source>
        <dbReference type="ARBA" id="ARBA00005184"/>
    </source>
</evidence>
<keyword evidence="7" id="KW-1015">Disulfide bond</keyword>
<dbReference type="OrthoDB" id="2019149at2759"/>
<gene>
    <name evidence="12" type="ORF">CCACVL1_18834</name>
</gene>
<comment type="similarity">
    <text evidence="2">In the N-terminal section; belongs to the PMEI family.</text>
</comment>
<dbReference type="CDD" id="cd15798">
    <property type="entry name" value="PMEI-like_3"/>
    <property type="match status" value="1"/>
</dbReference>
<keyword evidence="6 9" id="KW-0063">Aspartyl esterase</keyword>
<dbReference type="GO" id="GO:0004857">
    <property type="term" value="F:enzyme inhibitor activity"/>
    <property type="evidence" value="ECO:0007669"/>
    <property type="project" value="InterPro"/>
</dbReference>
<evidence type="ECO:0000313" key="13">
    <source>
        <dbReference type="Proteomes" id="UP000188268"/>
    </source>
</evidence>
<keyword evidence="10" id="KW-1133">Transmembrane helix</keyword>
<dbReference type="STRING" id="210143.A0A1R3HJT5"/>
<dbReference type="Pfam" id="PF04043">
    <property type="entry name" value="PMEI"/>
    <property type="match status" value="1"/>
</dbReference>
<sequence length="433" mass="47775">MDSNSNNSFKGYGKVDEAEQAAAFKRKSRTRIIIIGISMVVLLAIVGAVAGALIHRRSNSSPSTQATPAAASLKTVCSVTQYPKSCYSSISSMANSNSTDPEILFKLSLQVAIDKVSKLCEHPKKLQAEANDTQWKSALGICVYLFEDALDQLNDSVATLEVGKGENNLLTTSKIDDLRTWLSSTSTDLETCVDTLLELNETEHFNATVFKQLKAAMQNSMEYASNSLAIVTKVLKSLTDTGFKIPIHRRLLGFPRRPDSNSEFPNWVERRLLQEESKPVPNVVVAKDGSGQFLTINDAVKLIGKKNQSRFVIYVKEGTYVENVFLDKSMWNVMIYGDGKDKTIISGSLNSVDGIRTFATATFEWVDNVEPPSSIFYGEYLNTGPGSNVDQRVKWAGYRPALSDVEAGKFTVETFLKGREWLPDATVSYKPTL</sequence>
<keyword evidence="10" id="KW-0812">Transmembrane</keyword>
<evidence type="ECO:0000256" key="4">
    <source>
        <dbReference type="ARBA" id="ARBA00013229"/>
    </source>
</evidence>
<dbReference type="InterPro" id="IPR000070">
    <property type="entry name" value="Pectinesterase_cat"/>
</dbReference>
<keyword evidence="10" id="KW-0472">Membrane</keyword>
<evidence type="ECO:0000256" key="7">
    <source>
        <dbReference type="ARBA" id="ARBA00023157"/>
    </source>
</evidence>
<protein>
    <recommendedName>
        <fullName evidence="4 9">Pectinesterase</fullName>
        <ecNumber evidence="4 9">3.1.1.11</ecNumber>
    </recommendedName>
</protein>
<dbReference type="PROSITE" id="PS00800">
    <property type="entry name" value="PECTINESTERASE_1"/>
    <property type="match status" value="1"/>
</dbReference>
<dbReference type="OMA" id="HRWNVMI"/>
<keyword evidence="5 9" id="KW-0378">Hydrolase</keyword>
<keyword evidence="9" id="KW-0961">Cell wall biogenesis/degradation</keyword>
<dbReference type="FunFam" id="1.20.140.40:FF:000010">
    <property type="entry name" value="Pectinesterase"/>
    <property type="match status" value="1"/>
</dbReference>
<dbReference type="InterPro" id="IPR018040">
    <property type="entry name" value="Pectinesterase_Tyr_AS"/>
</dbReference>
<dbReference type="NCBIfam" id="TIGR01614">
    <property type="entry name" value="PME_inhib"/>
    <property type="match status" value="1"/>
</dbReference>
<organism evidence="12 13">
    <name type="scientific">Corchorus capsularis</name>
    <name type="common">Jute</name>
    <dbReference type="NCBI Taxonomy" id="210143"/>
    <lineage>
        <taxon>Eukaryota</taxon>
        <taxon>Viridiplantae</taxon>
        <taxon>Streptophyta</taxon>
        <taxon>Embryophyta</taxon>
        <taxon>Tracheophyta</taxon>
        <taxon>Spermatophyta</taxon>
        <taxon>Magnoliopsida</taxon>
        <taxon>eudicotyledons</taxon>
        <taxon>Gunneridae</taxon>
        <taxon>Pentapetalae</taxon>
        <taxon>rosids</taxon>
        <taxon>malvids</taxon>
        <taxon>Malvales</taxon>
        <taxon>Malvaceae</taxon>
        <taxon>Grewioideae</taxon>
        <taxon>Apeibeae</taxon>
        <taxon>Corchorus</taxon>
    </lineage>
</organism>
<dbReference type="InterPro" id="IPR006501">
    <property type="entry name" value="Pectinesterase_inhib_dom"/>
</dbReference>
<comment type="similarity">
    <text evidence="3">In the C-terminal section; belongs to the pectinesterase family.</text>
</comment>
<dbReference type="Gramene" id="OMO70543">
    <property type="protein sequence ID" value="OMO70543"/>
    <property type="gene ID" value="CCACVL1_18834"/>
</dbReference>
<dbReference type="Gene3D" id="1.20.140.40">
    <property type="entry name" value="Invertase/pectin methylesterase inhibitor family protein"/>
    <property type="match status" value="1"/>
</dbReference>
<comment type="caution">
    <text evidence="12">The sequence shown here is derived from an EMBL/GenBank/DDBJ whole genome shotgun (WGS) entry which is preliminary data.</text>
</comment>
<keyword evidence="13" id="KW-1185">Reference proteome</keyword>
<dbReference type="GO" id="GO:0042545">
    <property type="term" value="P:cell wall modification"/>
    <property type="evidence" value="ECO:0007669"/>
    <property type="project" value="UniProtKB-UniRule"/>
</dbReference>
<dbReference type="EMBL" id="AWWV01011792">
    <property type="protein sequence ID" value="OMO70543.1"/>
    <property type="molecule type" value="Genomic_DNA"/>
</dbReference>
<dbReference type="SUPFAM" id="SSF101148">
    <property type="entry name" value="Plant invertase/pectin methylesterase inhibitor"/>
    <property type="match status" value="1"/>
</dbReference>
<dbReference type="Gene3D" id="2.160.20.10">
    <property type="entry name" value="Single-stranded right-handed beta-helix, Pectin lyase-like"/>
    <property type="match status" value="2"/>
</dbReference>
<comment type="catalytic activity">
    <reaction evidence="9">
        <text>[(1-&gt;4)-alpha-D-galacturonosyl methyl ester](n) + n H2O = [(1-&gt;4)-alpha-D-galacturonosyl](n) + n methanol + n H(+)</text>
        <dbReference type="Rhea" id="RHEA:22380"/>
        <dbReference type="Rhea" id="RHEA-COMP:14570"/>
        <dbReference type="Rhea" id="RHEA-COMP:14573"/>
        <dbReference type="ChEBI" id="CHEBI:15377"/>
        <dbReference type="ChEBI" id="CHEBI:15378"/>
        <dbReference type="ChEBI" id="CHEBI:17790"/>
        <dbReference type="ChEBI" id="CHEBI:140522"/>
        <dbReference type="ChEBI" id="CHEBI:140523"/>
        <dbReference type="EC" id="3.1.1.11"/>
    </reaction>
</comment>
<accession>A0A1R3HJT5</accession>
<evidence type="ECO:0000256" key="8">
    <source>
        <dbReference type="ARBA" id="ARBA00023180"/>
    </source>
</evidence>
<feature type="domain" description="Pectinesterase inhibitor" evidence="11">
    <location>
        <begin position="68"/>
        <end position="230"/>
    </location>
</feature>
<comment type="function">
    <text evidence="9">Acts in the modification of cell walls via demethylesterification of cell wall pectin.</text>
</comment>
<dbReference type="GO" id="GO:0030599">
    <property type="term" value="F:pectinesterase activity"/>
    <property type="evidence" value="ECO:0007669"/>
    <property type="project" value="UniProtKB-UniRule"/>
</dbReference>
<evidence type="ECO:0000256" key="9">
    <source>
        <dbReference type="RuleBase" id="RU000589"/>
    </source>
</evidence>
<dbReference type="InterPro" id="IPR035513">
    <property type="entry name" value="Invertase/methylesterase_inhib"/>
</dbReference>
<dbReference type="InterPro" id="IPR012334">
    <property type="entry name" value="Pectin_lyas_fold"/>
</dbReference>
<dbReference type="GO" id="GO:0045490">
    <property type="term" value="P:pectin catabolic process"/>
    <property type="evidence" value="ECO:0007669"/>
    <property type="project" value="UniProtKB-UniRule"/>
</dbReference>
<dbReference type="SUPFAM" id="SSF51126">
    <property type="entry name" value="Pectin lyase-like"/>
    <property type="match status" value="2"/>
</dbReference>
<dbReference type="UniPathway" id="UPA00545">
    <property type="reaction ID" value="UER00823"/>
</dbReference>
<evidence type="ECO:0000259" key="11">
    <source>
        <dbReference type="SMART" id="SM00856"/>
    </source>
</evidence>
<evidence type="ECO:0000256" key="5">
    <source>
        <dbReference type="ARBA" id="ARBA00022801"/>
    </source>
</evidence>
<dbReference type="SMART" id="SM00856">
    <property type="entry name" value="PMEI"/>
    <property type="match status" value="1"/>
</dbReference>
<keyword evidence="9" id="KW-0964">Secreted</keyword>
<evidence type="ECO:0000313" key="12">
    <source>
        <dbReference type="EMBL" id="OMO70543.1"/>
    </source>
</evidence>
<dbReference type="PANTHER" id="PTHR31707">
    <property type="entry name" value="PECTINESTERASE"/>
    <property type="match status" value="1"/>
</dbReference>